<dbReference type="Gene3D" id="3.30.70.270">
    <property type="match status" value="1"/>
</dbReference>
<dbReference type="Gene3D" id="3.10.10.10">
    <property type="entry name" value="HIV Type 1 Reverse Transcriptase, subunit A, domain 1"/>
    <property type="match status" value="1"/>
</dbReference>
<sequence>MLNVGVIEEGNRACGFPVALVRKKDGEVRFCVDYRSLNTITKKDVHPLPRIDETLEALGGALLFTTLDIRAGYWRYREASNRASECVRPAGDSRTKVKVEEVLVCHDVHGVTETRAQLKRGTTSEATCGGFERIPETNIPHSSEAIRTPSRLLSQVRGDLWIHHAPADQAIAQGCGLAVAPKTGVRV</sequence>
<evidence type="ECO:0000313" key="1">
    <source>
        <dbReference type="EMBL" id="GMF39986.1"/>
    </source>
</evidence>
<name>A0A9W6XJZ2_9STRA</name>
<evidence type="ECO:0000313" key="2">
    <source>
        <dbReference type="Proteomes" id="UP001165121"/>
    </source>
</evidence>
<dbReference type="PANTHER" id="PTHR24559">
    <property type="entry name" value="TRANSPOSON TY3-I GAG-POL POLYPROTEIN"/>
    <property type="match status" value="1"/>
</dbReference>
<proteinExistence type="predicted"/>
<organism evidence="1 2">
    <name type="scientific">Phytophthora fragariaefolia</name>
    <dbReference type="NCBI Taxonomy" id="1490495"/>
    <lineage>
        <taxon>Eukaryota</taxon>
        <taxon>Sar</taxon>
        <taxon>Stramenopiles</taxon>
        <taxon>Oomycota</taxon>
        <taxon>Peronosporomycetes</taxon>
        <taxon>Peronosporales</taxon>
        <taxon>Peronosporaceae</taxon>
        <taxon>Phytophthora</taxon>
    </lineage>
</organism>
<keyword evidence="2" id="KW-1185">Reference proteome</keyword>
<dbReference type="SUPFAM" id="SSF56672">
    <property type="entry name" value="DNA/RNA polymerases"/>
    <property type="match status" value="1"/>
</dbReference>
<protein>
    <submittedName>
        <fullName evidence="1">Unnamed protein product</fullName>
    </submittedName>
</protein>
<dbReference type="AlphaFoldDB" id="A0A9W6XJZ2"/>
<accession>A0A9W6XJZ2</accession>
<dbReference type="InterPro" id="IPR043502">
    <property type="entry name" value="DNA/RNA_pol_sf"/>
</dbReference>
<dbReference type="Proteomes" id="UP001165121">
    <property type="component" value="Unassembled WGS sequence"/>
</dbReference>
<dbReference type="PANTHER" id="PTHR24559:SF444">
    <property type="entry name" value="REVERSE TRANSCRIPTASE DOMAIN-CONTAINING PROTEIN"/>
    <property type="match status" value="1"/>
</dbReference>
<gene>
    <name evidence="1" type="ORF">Pfra01_001209700</name>
</gene>
<dbReference type="CDD" id="cd01647">
    <property type="entry name" value="RT_LTR"/>
    <property type="match status" value="1"/>
</dbReference>
<comment type="caution">
    <text evidence="1">The sequence shown here is derived from an EMBL/GenBank/DDBJ whole genome shotgun (WGS) entry which is preliminary data.</text>
</comment>
<reference evidence="1" key="1">
    <citation type="submission" date="2023-04" db="EMBL/GenBank/DDBJ databases">
        <title>Phytophthora fragariaefolia NBRC 109709.</title>
        <authorList>
            <person name="Ichikawa N."/>
            <person name="Sato H."/>
            <person name="Tonouchi N."/>
        </authorList>
    </citation>
    <scope>NUCLEOTIDE SEQUENCE</scope>
    <source>
        <strain evidence="1">NBRC 109709</strain>
    </source>
</reference>
<dbReference type="InterPro" id="IPR053134">
    <property type="entry name" value="RNA-dir_DNA_polymerase"/>
</dbReference>
<dbReference type="InterPro" id="IPR043128">
    <property type="entry name" value="Rev_trsase/Diguanyl_cyclase"/>
</dbReference>
<dbReference type="EMBL" id="BSXT01001209">
    <property type="protein sequence ID" value="GMF39986.1"/>
    <property type="molecule type" value="Genomic_DNA"/>
</dbReference>
<dbReference type="OrthoDB" id="775972at2759"/>